<dbReference type="EMBL" id="JACVFC010000024">
    <property type="protein sequence ID" value="MBC9935077.1"/>
    <property type="molecule type" value="Genomic_DNA"/>
</dbReference>
<accession>A0ABR7TX80</accession>
<dbReference type="PANTHER" id="PTHR45527">
    <property type="entry name" value="NONRIBOSOMAL PEPTIDE SYNTHETASE"/>
    <property type="match status" value="1"/>
</dbReference>
<dbReference type="Proteomes" id="UP000659124">
    <property type="component" value="Unassembled WGS sequence"/>
</dbReference>
<feature type="non-terminal residue" evidence="2">
    <location>
        <position position="111"/>
    </location>
</feature>
<feature type="non-terminal residue" evidence="2">
    <location>
        <position position="1"/>
    </location>
</feature>
<evidence type="ECO:0000313" key="2">
    <source>
        <dbReference type="EMBL" id="MBC9935077.1"/>
    </source>
</evidence>
<dbReference type="RefSeq" id="WP_188092172.1">
    <property type="nucleotide sequence ID" value="NZ_JACVFC010000024.1"/>
</dbReference>
<sequence length="111" mass="12351">FKVLLYKYTDQQDVIVGVPVAGREYPGLEEQIGFFVNTVAIRTVLSGEESFSKLSGRMQEGLLEAYQYQDYPFDQLVDALKLDRDDTHAPLFDVMFSSFPAAGFPSADTAG</sequence>
<dbReference type="SUPFAM" id="SSF52777">
    <property type="entry name" value="CoA-dependent acyltransferases"/>
    <property type="match status" value="1"/>
</dbReference>
<reference evidence="2 3" key="1">
    <citation type="submission" date="2020-09" db="EMBL/GenBank/DDBJ databases">
        <title>Genome sequences of type strains of Chitinophaga qingshengii and Chitinophaga varians.</title>
        <authorList>
            <person name="Kittiwongwattana C."/>
        </authorList>
    </citation>
    <scope>NUCLEOTIDE SEQUENCE [LARGE SCALE GENOMIC DNA]</scope>
    <source>
        <strain evidence="2 3">JCM 30026</strain>
    </source>
</reference>
<organism evidence="2 3">
    <name type="scientific">Chitinophaga qingshengii</name>
    <dbReference type="NCBI Taxonomy" id="1569794"/>
    <lineage>
        <taxon>Bacteria</taxon>
        <taxon>Pseudomonadati</taxon>
        <taxon>Bacteroidota</taxon>
        <taxon>Chitinophagia</taxon>
        <taxon>Chitinophagales</taxon>
        <taxon>Chitinophagaceae</taxon>
        <taxon>Chitinophaga</taxon>
    </lineage>
</organism>
<protein>
    <recommendedName>
        <fullName evidence="1">Condensation domain-containing protein</fullName>
    </recommendedName>
</protein>
<keyword evidence="3" id="KW-1185">Reference proteome</keyword>
<dbReference type="Pfam" id="PF00668">
    <property type="entry name" value="Condensation"/>
    <property type="match status" value="1"/>
</dbReference>
<comment type="caution">
    <text evidence="2">The sequence shown here is derived from an EMBL/GenBank/DDBJ whole genome shotgun (WGS) entry which is preliminary data.</text>
</comment>
<evidence type="ECO:0000259" key="1">
    <source>
        <dbReference type="Pfam" id="PF00668"/>
    </source>
</evidence>
<evidence type="ECO:0000313" key="3">
    <source>
        <dbReference type="Proteomes" id="UP000659124"/>
    </source>
</evidence>
<name>A0ABR7TX80_9BACT</name>
<feature type="domain" description="Condensation" evidence="1">
    <location>
        <begin position="1"/>
        <end position="97"/>
    </location>
</feature>
<gene>
    <name evidence="2" type="ORF">ICL07_32190</name>
</gene>
<proteinExistence type="predicted"/>
<dbReference type="PANTHER" id="PTHR45527:SF1">
    <property type="entry name" value="FATTY ACID SYNTHASE"/>
    <property type="match status" value="1"/>
</dbReference>
<dbReference type="InterPro" id="IPR001242">
    <property type="entry name" value="Condensation_dom"/>
</dbReference>
<dbReference type="Gene3D" id="3.30.559.30">
    <property type="entry name" value="Nonribosomal peptide synthetase, condensation domain"/>
    <property type="match status" value="1"/>
</dbReference>